<dbReference type="InterPro" id="IPR002938">
    <property type="entry name" value="FAD-bd"/>
</dbReference>
<evidence type="ECO:0000256" key="1">
    <source>
        <dbReference type="ARBA" id="ARBA00001974"/>
    </source>
</evidence>
<dbReference type="SUPFAM" id="SSF51905">
    <property type="entry name" value="FAD/NAD(P)-binding domain"/>
    <property type="match status" value="1"/>
</dbReference>
<dbReference type="RefSeq" id="WP_220500252.1">
    <property type="nucleotide sequence ID" value="NZ_JACJII010000001.1"/>
</dbReference>
<comment type="caution">
    <text evidence="6">The sequence shown here is derived from an EMBL/GenBank/DDBJ whole genome shotgun (WGS) entry which is preliminary data.</text>
</comment>
<feature type="domain" description="FAD-binding" evidence="5">
    <location>
        <begin position="1"/>
        <end position="360"/>
    </location>
</feature>
<keyword evidence="2" id="KW-0285">Flavoprotein</keyword>
<evidence type="ECO:0000256" key="2">
    <source>
        <dbReference type="ARBA" id="ARBA00022630"/>
    </source>
</evidence>
<dbReference type="InterPro" id="IPR050641">
    <property type="entry name" value="RIFMO-like"/>
</dbReference>
<dbReference type="PANTHER" id="PTHR43004:SF19">
    <property type="entry name" value="BINDING MONOOXYGENASE, PUTATIVE (JCVI)-RELATED"/>
    <property type="match status" value="1"/>
</dbReference>
<reference evidence="6 7" key="1">
    <citation type="submission" date="2020-08" db="EMBL/GenBank/DDBJ databases">
        <title>Sequencing the genomes of 1000 actinobacteria strains.</title>
        <authorList>
            <person name="Klenk H.-P."/>
        </authorList>
    </citation>
    <scope>NUCLEOTIDE SEQUENCE [LARGE SCALE GENOMIC DNA]</scope>
    <source>
        <strain evidence="6 7">DSM 45823</strain>
    </source>
</reference>
<dbReference type="EMBL" id="JACJII010000001">
    <property type="protein sequence ID" value="MBA9005540.1"/>
    <property type="molecule type" value="Genomic_DNA"/>
</dbReference>
<organism evidence="6 7">
    <name type="scientific">Thermomonospora cellulosilytica</name>
    <dbReference type="NCBI Taxonomy" id="1411118"/>
    <lineage>
        <taxon>Bacteria</taxon>
        <taxon>Bacillati</taxon>
        <taxon>Actinomycetota</taxon>
        <taxon>Actinomycetes</taxon>
        <taxon>Streptosporangiales</taxon>
        <taxon>Thermomonosporaceae</taxon>
        <taxon>Thermomonospora</taxon>
    </lineage>
</organism>
<proteinExistence type="predicted"/>
<protein>
    <submittedName>
        <fullName evidence="6">2-polyprenyl-6-methoxyphenol hydroxylase-like FAD-dependent oxidoreductase</fullName>
    </submittedName>
</protein>
<dbReference type="Gene3D" id="3.50.50.60">
    <property type="entry name" value="FAD/NAD(P)-binding domain"/>
    <property type="match status" value="1"/>
</dbReference>
<dbReference type="Pfam" id="PF21274">
    <property type="entry name" value="Rng_hyd_C"/>
    <property type="match status" value="1"/>
</dbReference>
<sequence length="535" mass="56859">MIVGGGLVGLSAAAFLSWHGVRTVVVERRPGTLLHPRARAVNPRSVELLRGIGLERTVLEATSRAYDERSQIVHAESLAAPERGRTPMAPPRSADGTTGVSPCPWAPIDQDRLEVLLRAHAEELGADVRFSTALRALEPAGNGGAIAKIEDDRGVTTVHADHVIAADGHRSPLREQLGVGVTGPGSLGSSVNFVFSADLDRALRGRNVGVGHFDLPRPGTVLLPHDGRGRWVLGVPFDPGSGEALGDFTPERCVEMARAAIGLPDAEITVLPQLADGTSVLVYEVEAKVAERFREGPVHFVGDAAHVFPPTGAFGASTGIQDAHNLAWKLAAVLKGQAGPDLLDTYDAERRPVAWFTMEQALLQTRDRTGRKVPIDADRTAADYNSVVFGYSYRSTAVIAEEDGADEPFAVPPERLTGRPGTRAPHVEIERDGRRMSVLDLFGRRPVLLAGPRGGALVTAMRRAADRLGLDVDAVAVGADVGDPAGRFAQAYGLGPAGAALVRPDGFVAWRTRDAVEDPVEVLDGVLRRTLSLRG</sequence>
<dbReference type="GO" id="GO:0016709">
    <property type="term" value="F:oxidoreductase activity, acting on paired donors, with incorporation or reduction of molecular oxygen, NAD(P)H as one donor, and incorporation of one atom of oxygen"/>
    <property type="evidence" value="ECO:0007669"/>
    <property type="project" value="UniProtKB-ARBA"/>
</dbReference>
<keyword evidence="7" id="KW-1185">Reference proteome</keyword>
<comment type="cofactor">
    <cofactor evidence="1">
        <name>FAD</name>
        <dbReference type="ChEBI" id="CHEBI:57692"/>
    </cofactor>
</comment>
<evidence type="ECO:0000259" key="5">
    <source>
        <dbReference type="Pfam" id="PF01494"/>
    </source>
</evidence>
<dbReference type="GO" id="GO:0071949">
    <property type="term" value="F:FAD binding"/>
    <property type="evidence" value="ECO:0007669"/>
    <property type="project" value="InterPro"/>
</dbReference>
<evidence type="ECO:0000313" key="7">
    <source>
        <dbReference type="Proteomes" id="UP000539313"/>
    </source>
</evidence>
<dbReference type="Gene3D" id="3.30.9.10">
    <property type="entry name" value="D-Amino Acid Oxidase, subunit A, domain 2"/>
    <property type="match status" value="1"/>
</dbReference>
<evidence type="ECO:0000313" key="6">
    <source>
        <dbReference type="EMBL" id="MBA9005540.1"/>
    </source>
</evidence>
<accession>A0A7W3N118</accession>
<evidence type="ECO:0000256" key="4">
    <source>
        <dbReference type="SAM" id="MobiDB-lite"/>
    </source>
</evidence>
<feature type="region of interest" description="Disordered" evidence="4">
    <location>
        <begin position="80"/>
        <end position="104"/>
    </location>
</feature>
<dbReference type="AlphaFoldDB" id="A0A7W3N118"/>
<dbReference type="PRINTS" id="PR00420">
    <property type="entry name" value="RNGMNOXGNASE"/>
</dbReference>
<dbReference type="Gene3D" id="3.40.30.120">
    <property type="match status" value="1"/>
</dbReference>
<dbReference type="Pfam" id="PF01494">
    <property type="entry name" value="FAD_binding_3"/>
    <property type="match status" value="1"/>
</dbReference>
<dbReference type="InterPro" id="IPR036188">
    <property type="entry name" value="FAD/NAD-bd_sf"/>
</dbReference>
<name>A0A7W3N118_9ACTN</name>
<evidence type="ECO:0000256" key="3">
    <source>
        <dbReference type="ARBA" id="ARBA00022827"/>
    </source>
</evidence>
<dbReference type="PANTHER" id="PTHR43004">
    <property type="entry name" value="TRK SYSTEM POTASSIUM UPTAKE PROTEIN"/>
    <property type="match status" value="1"/>
</dbReference>
<keyword evidence="3" id="KW-0274">FAD</keyword>
<dbReference type="Proteomes" id="UP000539313">
    <property type="component" value="Unassembled WGS sequence"/>
</dbReference>
<gene>
    <name evidence="6" type="ORF">HNR21_004422</name>
</gene>